<evidence type="ECO:0000256" key="7">
    <source>
        <dbReference type="ARBA" id="ARBA00022833"/>
    </source>
</evidence>
<dbReference type="SUPFAM" id="SSF52540">
    <property type="entry name" value="P-loop containing nucleoside triphosphate hydrolases"/>
    <property type="match status" value="1"/>
</dbReference>
<keyword evidence="14" id="KW-1185">Reference proteome</keyword>
<keyword evidence="7 10" id="KW-0862">Zinc</keyword>
<dbReference type="GO" id="GO:0019843">
    <property type="term" value="F:rRNA binding"/>
    <property type="evidence" value="ECO:0007669"/>
    <property type="project" value="UniProtKB-KW"/>
</dbReference>
<evidence type="ECO:0000313" key="13">
    <source>
        <dbReference type="EMBL" id="SHF88189.1"/>
    </source>
</evidence>
<evidence type="ECO:0000256" key="5">
    <source>
        <dbReference type="ARBA" id="ARBA00022741"/>
    </source>
</evidence>
<keyword evidence="2 10" id="KW-0690">Ribosome biogenesis</keyword>
<dbReference type="EC" id="3.6.1.-" evidence="10"/>
<feature type="binding site" evidence="10">
    <location>
        <position position="274"/>
    </location>
    <ligand>
        <name>Zn(2+)</name>
        <dbReference type="ChEBI" id="CHEBI:29105"/>
    </ligand>
</feature>
<dbReference type="Pfam" id="PF16745">
    <property type="entry name" value="RsgA_N"/>
    <property type="match status" value="1"/>
</dbReference>
<evidence type="ECO:0000256" key="9">
    <source>
        <dbReference type="ARBA" id="ARBA00023134"/>
    </source>
</evidence>
<dbReference type="InterPro" id="IPR004881">
    <property type="entry name" value="Ribosome_biogen_GTPase_RsgA"/>
</dbReference>
<dbReference type="GO" id="GO:0005525">
    <property type="term" value="F:GTP binding"/>
    <property type="evidence" value="ECO:0007669"/>
    <property type="project" value="UniProtKB-UniRule"/>
</dbReference>
<dbReference type="PROSITE" id="PS50936">
    <property type="entry name" value="ENGC_GTPASE"/>
    <property type="match status" value="1"/>
</dbReference>
<sequence length="309" mass="35125">MEHRGRIVESTGSWYEVSYRQDGEPKKINCRLPGRFRLKEHKLTNPIAVGDFVHFNINDDGSGSIQEIEERQNYLIRESTHHQEGNQILVANIDCAYVVQSIKKPAIKRGFLDRFLVTCEAYQIPARIVLNKIDLATGTDQPKIEDFAELYDSLGYKVLSTSIKNEKSLNRLKEDLRKKTSVFVGPSGVGKTSLLNHIEPSINRKVGAVSDYNEKGTHTTTFARLLPLHSGGYLVDTPGLREFGLVNIEPWELSLFFPEMLEFRQQCKFNNCTHSHEPGCGVMQAFEEGHIHPDRYDSYLNILDSLENA</sequence>
<comment type="cofactor">
    <cofactor evidence="10">
        <name>Zn(2+)</name>
        <dbReference type="ChEBI" id="CHEBI:29105"/>
    </cofactor>
    <text evidence="10">Binds 1 zinc ion per subunit.</text>
</comment>
<dbReference type="InterPro" id="IPR030378">
    <property type="entry name" value="G_CP_dom"/>
</dbReference>
<evidence type="ECO:0000313" key="14">
    <source>
        <dbReference type="Proteomes" id="UP000184041"/>
    </source>
</evidence>
<dbReference type="PROSITE" id="PS51721">
    <property type="entry name" value="G_CP"/>
    <property type="match status" value="1"/>
</dbReference>
<comment type="similarity">
    <text evidence="10">Belongs to the TRAFAC class YlqF/YawG GTPase family. RsgA subfamily.</text>
</comment>
<dbReference type="CDD" id="cd01854">
    <property type="entry name" value="YjeQ_EngC"/>
    <property type="match status" value="1"/>
</dbReference>
<dbReference type="GO" id="GO:0042274">
    <property type="term" value="P:ribosomal small subunit biogenesis"/>
    <property type="evidence" value="ECO:0007669"/>
    <property type="project" value="UniProtKB-UniRule"/>
</dbReference>
<evidence type="ECO:0000259" key="12">
    <source>
        <dbReference type="PROSITE" id="PS51721"/>
    </source>
</evidence>
<evidence type="ECO:0000259" key="11">
    <source>
        <dbReference type="PROSITE" id="PS50936"/>
    </source>
</evidence>
<dbReference type="InterPro" id="IPR027417">
    <property type="entry name" value="P-loop_NTPase"/>
</dbReference>
<dbReference type="Gene3D" id="2.40.50.140">
    <property type="entry name" value="Nucleic acid-binding proteins"/>
    <property type="match status" value="1"/>
</dbReference>
<feature type="binding site" evidence="10">
    <location>
        <position position="280"/>
    </location>
    <ligand>
        <name>Zn(2+)</name>
        <dbReference type="ChEBI" id="CHEBI:29105"/>
    </ligand>
</feature>
<gene>
    <name evidence="10" type="primary">rsgA</name>
    <name evidence="13" type="ORF">SAMN05443144_114106</name>
</gene>
<dbReference type="AlphaFoldDB" id="A0A1M5F9N3"/>
<evidence type="ECO:0000256" key="8">
    <source>
        <dbReference type="ARBA" id="ARBA00022884"/>
    </source>
</evidence>
<comment type="subcellular location">
    <subcellularLocation>
        <location evidence="10">Cytoplasm</location>
    </subcellularLocation>
</comment>
<keyword evidence="8 10" id="KW-0694">RNA-binding</keyword>
<dbReference type="STRING" id="1194090.SAMN05443144_114106"/>
<feature type="domain" description="EngC GTPase" evidence="11">
    <location>
        <begin position="91"/>
        <end position="241"/>
    </location>
</feature>
<dbReference type="EMBL" id="FQUS01000014">
    <property type="protein sequence ID" value="SHF88189.1"/>
    <property type="molecule type" value="Genomic_DNA"/>
</dbReference>
<dbReference type="SUPFAM" id="SSF50249">
    <property type="entry name" value="Nucleic acid-binding proteins"/>
    <property type="match status" value="1"/>
</dbReference>
<evidence type="ECO:0000256" key="1">
    <source>
        <dbReference type="ARBA" id="ARBA00022490"/>
    </source>
</evidence>
<feature type="binding site" evidence="10">
    <location>
        <begin position="185"/>
        <end position="193"/>
    </location>
    <ligand>
        <name>GTP</name>
        <dbReference type="ChEBI" id="CHEBI:37565"/>
    </ligand>
</feature>
<dbReference type="GO" id="GO:0046872">
    <property type="term" value="F:metal ion binding"/>
    <property type="evidence" value="ECO:0007669"/>
    <property type="project" value="UniProtKB-KW"/>
</dbReference>
<dbReference type="Proteomes" id="UP000184041">
    <property type="component" value="Unassembled WGS sequence"/>
</dbReference>
<evidence type="ECO:0000256" key="6">
    <source>
        <dbReference type="ARBA" id="ARBA00022801"/>
    </source>
</evidence>
<keyword evidence="4 10" id="KW-0699">rRNA-binding</keyword>
<keyword evidence="1 10" id="KW-0963">Cytoplasm</keyword>
<organism evidence="13 14">
    <name type="scientific">Fodinibius roseus</name>
    <dbReference type="NCBI Taxonomy" id="1194090"/>
    <lineage>
        <taxon>Bacteria</taxon>
        <taxon>Pseudomonadati</taxon>
        <taxon>Balneolota</taxon>
        <taxon>Balneolia</taxon>
        <taxon>Balneolales</taxon>
        <taxon>Balneolaceae</taxon>
        <taxon>Fodinibius</taxon>
    </lineage>
</organism>
<evidence type="ECO:0000256" key="4">
    <source>
        <dbReference type="ARBA" id="ARBA00022730"/>
    </source>
</evidence>
<evidence type="ECO:0000256" key="3">
    <source>
        <dbReference type="ARBA" id="ARBA00022723"/>
    </source>
</evidence>
<dbReference type="GO" id="GO:0003924">
    <property type="term" value="F:GTPase activity"/>
    <property type="evidence" value="ECO:0007669"/>
    <property type="project" value="UniProtKB-UniRule"/>
</dbReference>
<comment type="function">
    <text evidence="10">One of several proteins that assist in the late maturation steps of the functional core of the 30S ribosomal subunit. Helps release RbfA from mature subunits. May play a role in the assembly of ribosomal proteins into the subunit. Circularly permuted GTPase that catalyzes slow GTP hydrolysis, GTPase activity is stimulated by the 30S ribosomal subunit.</text>
</comment>
<dbReference type="RefSeq" id="WP_073065376.1">
    <property type="nucleotide sequence ID" value="NZ_FQUS01000014.1"/>
</dbReference>
<dbReference type="GO" id="GO:0005737">
    <property type="term" value="C:cytoplasm"/>
    <property type="evidence" value="ECO:0007669"/>
    <property type="project" value="UniProtKB-SubCell"/>
</dbReference>
<dbReference type="HAMAP" id="MF_01820">
    <property type="entry name" value="GTPase_RsgA"/>
    <property type="match status" value="1"/>
</dbReference>
<dbReference type="CDD" id="cd04466">
    <property type="entry name" value="S1_YloQ_GTPase"/>
    <property type="match status" value="1"/>
</dbReference>
<keyword evidence="5 10" id="KW-0547">Nucleotide-binding</keyword>
<feature type="binding site" evidence="10">
    <location>
        <begin position="131"/>
        <end position="134"/>
    </location>
    <ligand>
        <name>GTP</name>
        <dbReference type="ChEBI" id="CHEBI:37565"/>
    </ligand>
</feature>
<name>A0A1M5F9N3_9BACT</name>
<dbReference type="InterPro" id="IPR010914">
    <property type="entry name" value="RsgA_GTPase_dom"/>
</dbReference>
<reference evidence="13 14" key="1">
    <citation type="submission" date="2016-11" db="EMBL/GenBank/DDBJ databases">
        <authorList>
            <person name="Jaros S."/>
            <person name="Januszkiewicz K."/>
            <person name="Wedrychowicz H."/>
        </authorList>
    </citation>
    <scope>NUCLEOTIDE SEQUENCE [LARGE SCALE GENOMIC DNA]</scope>
    <source>
        <strain evidence="13 14">DSM 21986</strain>
    </source>
</reference>
<feature type="binding site" evidence="10">
    <location>
        <position position="272"/>
    </location>
    <ligand>
        <name>Zn(2+)</name>
        <dbReference type="ChEBI" id="CHEBI:29105"/>
    </ligand>
</feature>
<keyword evidence="6 10" id="KW-0378">Hydrolase</keyword>
<dbReference type="NCBIfam" id="TIGR00157">
    <property type="entry name" value="ribosome small subunit-dependent GTPase A"/>
    <property type="match status" value="1"/>
</dbReference>
<dbReference type="OrthoDB" id="9809485at2"/>
<dbReference type="InterPro" id="IPR012340">
    <property type="entry name" value="NA-bd_OB-fold"/>
</dbReference>
<dbReference type="Gene3D" id="3.40.50.300">
    <property type="entry name" value="P-loop containing nucleotide triphosphate hydrolases"/>
    <property type="match status" value="1"/>
</dbReference>
<dbReference type="PANTHER" id="PTHR32120">
    <property type="entry name" value="SMALL RIBOSOMAL SUBUNIT BIOGENESIS GTPASE RSGA"/>
    <property type="match status" value="1"/>
</dbReference>
<dbReference type="PANTHER" id="PTHR32120:SF11">
    <property type="entry name" value="SMALL RIBOSOMAL SUBUNIT BIOGENESIS GTPASE RSGA 1, MITOCHONDRIAL-RELATED"/>
    <property type="match status" value="1"/>
</dbReference>
<comment type="subunit">
    <text evidence="10">Monomer. Associates with 30S ribosomal subunit, binds 16S rRNA.</text>
</comment>
<accession>A0A1M5F9N3</accession>
<proteinExistence type="inferred from homology"/>
<feature type="domain" description="CP-type G" evidence="12">
    <location>
        <begin position="82"/>
        <end position="243"/>
    </location>
</feature>
<dbReference type="Gene3D" id="1.10.40.50">
    <property type="entry name" value="Probable gtpase engc, domain 3"/>
    <property type="match status" value="1"/>
</dbReference>
<evidence type="ECO:0000256" key="2">
    <source>
        <dbReference type="ARBA" id="ARBA00022517"/>
    </source>
</evidence>
<keyword evidence="3 10" id="KW-0479">Metal-binding</keyword>
<dbReference type="Pfam" id="PF03193">
    <property type="entry name" value="RsgA_GTPase"/>
    <property type="match status" value="1"/>
</dbReference>
<feature type="binding site" evidence="10">
    <location>
        <position position="267"/>
    </location>
    <ligand>
        <name>Zn(2+)</name>
        <dbReference type="ChEBI" id="CHEBI:29105"/>
    </ligand>
</feature>
<dbReference type="InterPro" id="IPR031944">
    <property type="entry name" value="RsgA_N"/>
</dbReference>
<evidence type="ECO:0000256" key="10">
    <source>
        <dbReference type="HAMAP-Rule" id="MF_01820"/>
    </source>
</evidence>
<protein>
    <recommendedName>
        <fullName evidence="10">Small ribosomal subunit biogenesis GTPase RsgA</fullName>
        <ecNumber evidence="10">3.6.1.-</ecNumber>
    </recommendedName>
</protein>
<keyword evidence="9 10" id="KW-0342">GTP-binding</keyword>